<dbReference type="Proteomes" id="UP000324479">
    <property type="component" value="Unassembled WGS sequence"/>
</dbReference>
<dbReference type="SUPFAM" id="SSF55874">
    <property type="entry name" value="ATPase domain of HSP90 chaperone/DNA topoisomerase II/histidine kinase"/>
    <property type="match status" value="1"/>
</dbReference>
<dbReference type="Pfam" id="PF00072">
    <property type="entry name" value="Response_reg"/>
    <property type="match status" value="2"/>
</dbReference>
<dbReference type="FunFam" id="3.30.565.10:FF:000010">
    <property type="entry name" value="Sensor histidine kinase RcsC"/>
    <property type="match status" value="1"/>
</dbReference>
<feature type="domain" description="Response regulatory" evidence="6">
    <location>
        <begin position="10"/>
        <end position="131"/>
    </location>
</feature>
<dbReference type="PRINTS" id="PR00344">
    <property type="entry name" value="BCTRLSENSOR"/>
</dbReference>
<name>A0A5M6D665_9BACT</name>
<dbReference type="EMBL" id="VWOX01000006">
    <property type="protein sequence ID" value="KAA5543017.1"/>
    <property type="molecule type" value="Genomic_DNA"/>
</dbReference>
<dbReference type="CDD" id="cd00082">
    <property type="entry name" value="HisKA"/>
    <property type="match status" value="1"/>
</dbReference>
<dbReference type="EC" id="2.7.13.3" evidence="2"/>
<dbReference type="CDD" id="cd17546">
    <property type="entry name" value="REC_hyHK_CKI1_RcsC-like"/>
    <property type="match status" value="1"/>
</dbReference>
<dbReference type="Gene3D" id="3.40.50.2300">
    <property type="match status" value="2"/>
</dbReference>
<dbReference type="InterPro" id="IPR003661">
    <property type="entry name" value="HisK_dim/P_dom"/>
</dbReference>
<comment type="caution">
    <text evidence="7">The sequence shown here is derived from an EMBL/GenBank/DDBJ whole genome shotgun (WGS) entry which is preliminary data.</text>
</comment>
<keyword evidence="8" id="KW-1185">Reference proteome</keyword>
<dbReference type="InterPro" id="IPR004358">
    <property type="entry name" value="Sig_transdc_His_kin-like_C"/>
</dbReference>
<feature type="domain" description="Response regulatory" evidence="6">
    <location>
        <begin position="410"/>
        <end position="526"/>
    </location>
</feature>
<gene>
    <name evidence="7" type="ORF">FYK55_12010</name>
</gene>
<sequence>MNLATNRSQTILLVDDSAEDRARIRSALMKGAPLRRYHFLEASDGDEGLAICQAEDAIDCVIVDVHMPRLSGRSFLKELCEPAGIPRYPVIVLTGSSVNQDAGDALQLGAQDYVTKDAIYPTVLFRVIDNAVERHALTQELHASRQLADAASRAKSALIGNISHEIRTPMTAVMGMCDLLLDTRLTEDQQDLVRTMRENGEYLVEIVNDLLDLSKLEAGRVKIEEEIIELRNLMERSVGLMMVRARENRTQLVLHYDDRLPEAIRSDPIRIRQMLLNLISNAIKFSPGGQVDVTVGRTAAHEPGQEDFLVLTVADTGCGIPPEDLDRIFLPFVQSESKGRAKGIGGTGLGLAICSRLVQIMDGRMDVRSEMGQGSVFSFSIPLVPAELPIEENETRSLSASVEELLDGCRFLVAEDTRATQWIIRRMIEAAGGKATVVESGSSLLRELIDGSDRYVGVVTDIQMPEMDGLDATRRIRQLDTEIPILVLTADAVSETRRLAAEAGANDVLTKPIVREELLQTLASYCDQSRTRNC</sequence>
<feature type="modified residue" description="4-aspartylphosphate" evidence="4">
    <location>
        <position position="64"/>
    </location>
</feature>
<dbReference type="Pfam" id="PF02518">
    <property type="entry name" value="HATPase_c"/>
    <property type="match status" value="1"/>
</dbReference>
<evidence type="ECO:0000313" key="7">
    <source>
        <dbReference type="EMBL" id="KAA5543017.1"/>
    </source>
</evidence>
<organism evidence="7 8">
    <name type="scientific">Roseiconus nitratireducens</name>
    <dbReference type="NCBI Taxonomy" id="2605748"/>
    <lineage>
        <taxon>Bacteria</taxon>
        <taxon>Pseudomonadati</taxon>
        <taxon>Planctomycetota</taxon>
        <taxon>Planctomycetia</taxon>
        <taxon>Pirellulales</taxon>
        <taxon>Pirellulaceae</taxon>
        <taxon>Roseiconus</taxon>
    </lineage>
</organism>
<dbReference type="InterPro" id="IPR001789">
    <property type="entry name" value="Sig_transdc_resp-reg_receiver"/>
</dbReference>
<keyword evidence="3 4" id="KW-0597">Phosphoprotein</keyword>
<evidence type="ECO:0000256" key="4">
    <source>
        <dbReference type="PROSITE-ProRule" id="PRU00169"/>
    </source>
</evidence>
<protein>
    <recommendedName>
        <fullName evidence="2">histidine kinase</fullName>
        <ecNumber evidence="2">2.7.13.3</ecNumber>
    </recommendedName>
</protein>
<dbReference type="SMART" id="SM00388">
    <property type="entry name" value="HisKA"/>
    <property type="match status" value="1"/>
</dbReference>
<dbReference type="SMART" id="SM00448">
    <property type="entry name" value="REC"/>
    <property type="match status" value="2"/>
</dbReference>
<dbReference type="AlphaFoldDB" id="A0A5M6D665"/>
<proteinExistence type="predicted"/>
<dbReference type="Gene3D" id="1.10.287.130">
    <property type="match status" value="1"/>
</dbReference>
<dbReference type="InterPro" id="IPR005467">
    <property type="entry name" value="His_kinase_dom"/>
</dbReference>
<accession>A0A5M6D665</accession>
<dbReference type="Pfam" id="PF00512">
    <property type="entry name" value="HisKA"/>
    <property type="match status" value="1"/>
</dbReference>
<evidence type="ECO:0000313" key="8">
    <source>
        <dbReference type="Proteomes" id="UP000324479"/>
    </source>
</evidence>
<dbReference type="InterPro" id="IPR011006">
    <property type="entry name" value="CheY-like_superfamily"/>
</dbReference>
<dbReference type="CDD" id="cd00156">
    <property type="entry name" value="REC"/>
    <property type="match status" value="1"/>
</dbReference>
<dbReference type="InterPro" id="IPR036890">
    <property type="entry name" value="HATPase_C_sf"/>
</dbReference>
<feature type="domain" description="Histidine kinase" evidence="5">
    <location>
        <begin position="161"/>
        <end position="385"/>
    </location>
</feature>
<dbReference type="PANTHER" id="PTHR45339:SF5">
    <property type="entry name" value="HISTIDINE KINASE"/>
    <property type="match status" value="1"/>
</dbReference>
<dbReference type="PROSITE" id="PS50109">
    <property type="entry name" value="HIS_KIN"/>
    <property type="match status" value="1"/>
</dbReference>
<dbReference type="SMART" id="SM00387">
    <property type="entry name" value="HATPase_c"/>
    <property type="match status" value="1"/>
</dbReference>
<dbReference type="PROSITE" id="PS50110">
    <property type="entry name" value="RESPONSE_REGULATORY"/>
    <property type="match status" value="2"/>
</dbReference>
<evidence type="ECO:0000259" key="6">
    <source>
        <dbReference type="PROSITE" id="PS50110"/>
    </source>
</evidence>
<dbReference type="SUPFAM" id="SSF52172">
    <property type="entry name" value="CheY-like"/>
    <property type="match status" value="2"/>
</dbReference>
<dbReference type="PANTHER" id="PTHR45339">
    <property type="entry name" value="HYBRID SIGNAL TRANSDUCTION HISTIDINE KINASE J"/>
    <property type="match status" value="1"/>
</dbReference>
<dbReference type="Gene3D" id="3.30.565.10">
    <property type="entry name" value="Histidine kinase-like ATPase, C-terminal domain"/>
    <property type="match status" value="1"/>
</dbReference>
<dbReference type="GO" id="GO:0000155">
    <property type="term" value="F:phosphorelay sensor kinase activity"/>
    <property type="evidence" value="ECO:0007669"/>
    <property type="project" value="InterPro"/>
</dbReference>
<evidence type="ECO:0000256" key="3">
    <source>
        <dbReference type="ARBA" id="ARBA00022553"/>
    </source>
</evidence>
<dbReference type="InterPro" id="IPR003594">
    <property type="entry name" value="HATPase_dom"/>
</dbReference>
<reference evidence="7 8" key="1">
    <citation type="submission" date="2019-08" db="EMBL/GenBank/DDBJ databases">
        <authorList>
            <person name="Dhanesh K."/>
            <person name="Kumar G."/>
            <person name="Sasikala C."/>
            <person name="Venkata Ramana C."/>
        </authorList>
    </citation>
    <scope>NUCLEOTIDE SEQUENCE [LARGE SCALE GENOMIC DNA]</scope>
    <source>
        <strain evidence="7 8">JC645</strain>
    </source>
</reference>
<evidence type="ECO:0000256" key="2">
    <source>
        <dbReference type="ARBA" id="ARBA00012438"/>
    </source>
</evidence>
<evidence type="ECO:0000256" key="1">
    <source>
        <dbReference type="ARBA" id="ARBA00000085"/>
    </source>
</evidence>
<comment type="catalytic activity">
    <reaction evidence="1">
        <text>ATP + protein L-histidine = ADP + protein N-phospho-L-histidine.</text>
        <dbReference type="EC" id="2.7.13.3"/>
    </reaction>
</comment>
<evidence type="ECO:0000259" key="5">
    <source>
        <dbReference type="PROSITE" id="PS50109"/>
    </source>
</evidence>
<dbReference type="CDD" id="cd16922">
    <property type="entry name" value="HATPase_EvgS-ArcB-TorS-like"/>
    <property type="match status" value="1"/>
</dbReference>
<feature type="modified residue" description="4-aspartylphosphate" evidence="4">
    <location>
        <position position="461"/>
    </location>
</feature>